<protein>
    <submittedName>
        <fullName evidence="2">tRNA (Adenosine(37)-N6)-threonylcarbamoyltransferase complex dimerization subunit type 1 TsaB</fullName>
    </submittedName>
</protein>
<gene>
    <name evidence="2" type="primary">tsaB</name>
    <name evidence="2" type="ORF">H8K36_02450</name>
</gene>
<feature type="domain" description="Gcp-like" evidence="1">
    <location>
        <begin position="34"/>
        <end position="131"/>
    </location>
</feature>
<keyword evidence="3" id="KW-1185">Reference proteome</keyword>
<sequence>MKTILALETSTEIASVALLHNNEQKSVELSGVNTHSHGLIPAIHELLEAFKIDLSKVELIAYGCGPGAFTGVRTACGVVQGIAYGLDIPVVAIGSLHSQAEAAFEQQVIDECICILDARMGEVYWTHLKRQNGGWIELVPQSLARMDEVRAYVDQTRLPVVCGTQLEWQGTPSAVLAMPHAKYSLNIADRATSAQYVIAQEAQPVYLRNKVALTTAERLHAKSE</sequence>
<dbReference type="Gene3D" id="3.30.420.40">
    <property type="match status" value="2"/>
</dbReference>
<dbReference type="InterPro" id="IPR022496">
    <property type="entry name" value="T6A_TsaB"/>
</dbReference>
<dbReference type="EMBL" id="JACOFZ010000001">
    <property type="protein sequence ID" value="MBC3880225.1"/>
    <property type="molecule type" value="Genomic_DNA"/>
</dbReference>
<dbReference type="NCBIfam" id="TIGR03725">
    <property type="entry name" value="T6A_YeaZ"/>
    <property type="match status" value="1"/>
</dbReference>
<evidence type="ECO:0000313" key="2">
    <source>
        <dbReference type="EMBL" id="MBC3880225.1"/>
    </source>
</evidence>
<dbReference type="InterPro" id="IPR000905">
    <property type="entry name" value="Gcp-like_dom"/>
</dbReference>
<name>A0A923HI66_9BURK</name>
<comment type="caution">
    <text evidence="2">The sequence shown here is derived from an EMBL/GenBank/DDBJ whole genome shotgun (WGS) entry which is preliminary data.</text>
</comment>
<dbReference type="RefSeq" id="WP_186915247.1">
    <property type="nucleotide sequence ID" value="NZ_JACOFZ010000001.1"/>
</dbReference>
<dbReference type="Proteomes" id="UP000627446">
    <property type="component" value="Unassembled WGS sequence"/>
</dbReference>
<dbReference type="GO" id="GO:0002949">
    <property type="term" value="P:tRNA threonylcarbamoyladenosine modification"/>
    <property type="evidence" value="ECO:0007669"/>
    <property type="project" value="InterPro"/>
</dbReference>
<dbReference type="SUPFAM" id="SSF53067">
    <property type="entry name" value="Actin-like ATPase domain"/>
    <property type="match status" value="2"/>
</dbReference>
<organism evidence="2 3">
    <name type="scientific">Undibacterium nitidum</name>
    <dbReference type="NCBI Taxonomy" id="2762298"/>
    <lineage>
        <taxon>Bacteria</taxon>
        <taxon>Pseudomonadati</taxon>
        <taxon>Pseudomonadota</taxon>
        <taxon>Betaproteobacteria</taxon>
        <taxon>Burkholderiales</taxon>
        <taxon>Oxalobacteraceae</taxon>
        <taxon>Undibacterium</taxon>
    </lineage>
</organism>
<proteinExistence type="predicted"/>
<dbReference type="AlphaFoldDB" id="A0A923HI66"/>
<evidence type="ECO:0000259" key="1">
    <source>
        <dbReference type="Pfam" id="PF00814"/>
    </source>
</evidence>
<evidence type="ECO:0000313" key="3">
    <source>
        <dbReference type="Proteomes" id="UP000627446"/>
    </source>
</evidence>
<accession>A0A923HI66</accession>
<reference evidence="2" key="1">
    <citation type="submission" date="2020-08" db="EMBL/GenBank/DDBJ databases">
        <title>Novel species isolated from subtropical streams in China.</title>
        <authorList>
            <person name="Lu H."/>
        </authorList>
    </citation>
    <scope>NUCLEOTIDE SEQUENCE</scope>
    <source>
        <strain evidence="2">LX22W</strain>
    </source>
</reference>
<dbReference type="InterPro" id="IPR043129">
    <property type="entry name" value="ATPase_NBD"/>
</dbReference>
<dbReference type="Pfam" id="PF00814">
    <property type="entry name" value="TsaD"/>
    <property type="match status" value="1"/>
</dbReference>
<dbReference type="CDD" id="cd24032">
    <property type="entry name" value="ASKHA_NBD_TsaB"/>
    <property type="match status" value="1"/>
</dbReference>